<proteinExistence type="predicted"/>
<organism evidence="1 2">
    <name type="scientific">Demequina lignilytica</name>
    <dbReference type="NCBI Taxonomy" id="3051663"/>
    <lineage>
        <taxon>Bacteria</taxon>
        <taxon>Bacillati</taxon>
        <taxon>Actinomycetota</taxon>
        <taxon>Actinomycetes</taxon>
        <taxon>Micrococcales</taxon>
        <taxon>Demequinaceae</taxon>
        <taxon>Demequina</taxon>
    </lineage>
</organism>
<name>A0AB35MJJ5_9MICO</name>
<evidence type="ECO:0008006" key="3">
    <source>
        <dbReference type="Google" id="ProtNLM"/>
    </source>
</evidence>
<dbReference type="Gene3D" id="3.40.390.10">
    <property type="entry name" value="Collagenase (Catalytic Domain)"/>
    <property type="match status" value="1"/>
</dbReference>
<dbReference type="SUPFAM" id="SSF55486">
    <property type="entry name" value="Metalloproteases ('zincins'), catalytic domain"/>
    <property type="match status" value="1"/>
</dbReference>
<sequence>MSSGSRILIAVATCVAVLVAGAWWRGVEWSDVTHWGTPRNVLETSTGDARIPVADGPAERLLPEVAVATSGSYDFLFPSQGAGGGPVRFDPCRPVEWTLNPTLMPDGAEPLVHDAIARVQEATGLRFDYLGTTTEPASFSRDVIQARYDGGYAPLVIGFQNETQNPSLAGSVTGLGGSSAVPGAYGADRYLRAGVLILDFEDLAAILEDPDGGAALAEAVIAHELGHVVGLAHVLDTHELMHESNLRLLDWGPGDLQGLAIAGAGGCEPG</sequence>
<comment type="caution">
    <text evidence="1">The sequence shown here is derived from an EMBL/GenBank/DDBJ whole genome shotgun (WGS) entry which is preliminary data.</text>
</comment>
<dbReference type="EMBL" id="JAUHQB010000007">
    <property type="protein sequence ID" value="MDN4483980.1"/>
    <property type="molecule type" value="Genomic_DNA"/>
</dbReference>
<reference evidence="1 2" key="1">
    <citation type="submission" date="2023-06" db="EMBL/GenBank/DDBJ databases">
        <title>SYSU T0a273.</title>
        <authorList>
            <person name="Gao L."/>
            <person name="Fang B.-Z."/>
            <person name="Li W.-J."/>
        </authorList>
    </citation>
    <scope>NUCLEOTIDE SEQUENCE [LARGE SCALE GENOMIC DNA]</scope>
    <source>
        <strain evidence="1 2">SYSU T0a273</strain>
    </source>
</reference>
<dbReference type="InterPro" id="IPR024079">
    <property type="entry name" value="MetalloPept_cat_dom_sf"/>
</dbReference>
<dbReference type="Proteomes" id="UP001172756">
    <property type="component" value="Unassembled WGS sequence"/>
</dbReference>
<accession>A0AB35MJJ5</accession>
<gene>
    <name evidence="1" type="ORF">QQ002_10565</name>
</gene>
<protein>
    <recommendedName>
        <fullName evidence="3">Matrixin</fullName>
    </recommendedName>
</protein>
<dbReference type="AlphaFoldDB" id="A0AB35MJJ5"/>
<dbReference type="GO" id="GO:0008237">
    <property type="term" value="F:metallopeptidase activity"/>
    <property type="evidence" value="ECO:0007669"/>
    <property type="project" value="InterPro"/>
</dbReference>
<evidence type="ECO:0000313" key="1">
    <source>
        <dbReference type="EMBL" id="MDN4483980.1"/>
    </source>
</evidence>
<dbReference type="RefSeq" id="WP_301160679.1">
    <property type="nucleotide sequence ID" value="NZ_JAUHQB010000007.1"/>
</dbReference>
<evidence type="ECO:0000313" key="2">
    <source>
        <dbReference type="Proteomes" id="UP001172756"/>
    </source>
</evidence>